<gene>
    <name evidence="2" type="ORF">G7Y89_g8950</name>
</gene>
<reference evidence="2 3" key="1">
    <citation type="submission" date="2020-03" db="EMBL/GenBank/DDBJ databases">
        <title>Draft Genome Sequence of Cudoniella acicularis.</title>
        <authorList>
            <person name="Buettner E."/>
            <person name="Kellner H."/>
        </authorList>
    </citation>
    <scope>NUCLEOTIDE SEQUENCE [LARGE SCALE GENOMIC DNA]</scope>
    <source>
        <strain evidence="2 3">DSM 108380</strain>
    </source>
</reference>
<feature type="chain" id="PRO_5034348348" description="Saponin hydrolase" evidence="1">
    <location>
        <begin position="26"/>
        <end position="639"/>
    </location>
</feature>
<protein>
    <recommendedName>
        <fullName evidence="4">Saponin hydrolase</fullName>
    </recommendedName>
</protein>
<comment type="caution">
    <text evidence="2">The sequence shown here is derived from an EMBL/GenBank/DDBJ whole genome shotgun (WGS) entry which is preliminary data.</text>
</comment>
<keyword evidence="1" id="KW-0732">Signal</keyword>
<evidence type="ECO:0000313" key="3">
    <source>
        <dbReference type="Proteomes" id="UP000566819"/>
    </source>
</evidence>
<name>A0A8H4W0L2_9HELO</name>
<organism evidence="2 3">
    <name type="scientific">Cudoniella acicularis</name>
    <dbReference type="NCBI Taxonomy" id="354080"/>
    <lineage>
        <taxon>Eukaryota</taxon>
        <taxon>Fungi</taxon>
        <taxon>Dikarya</taxon>
        <taxon>Ascomycota</taxon>
        <taxon>Pezizomycotina</taxon>
        <taxon>Leotiomycetes</taxon>
        <taxon>Helotiales</taxon>
        <taxon>Tricladiaceae</taxon>
        <taxon>Cudoniella</taxon>
    </lineage>
</organism>
<sequence>MRLKANTRAPFLGATALTLATSALSTNPGANLQAIITLPDLPTPPQPEPIEVTELPLPPVTLDEREGSCTAEINSRGTGCIGQRPNLQSGSFLPDDKHVLASLNFTGASVSSIYYGPQLIIVKTDGTTFSNGDPWKCLTCGVPEGQQLGRSPTMDYPQAFSDGKRALFGTNILDCGPWQLASEDCTAERTHIYPIRWNVQADGSGEGGNIRELRRHPDDVHLGFNAMVISGGTIGQFGYFARLQFNPVPASGIPLTPRYDLVNVTTLFNPGSLSPVSVKGSNIFVNPQAITVGELRGFSGRGNEVTYLGYPAESCNIDVFGVDLTTGAVRRLTSNPEYVDPVDISPDDQWSVVMDTRGSGRQLFLAAMRGVPPIVDLVITAITASVRNNGQRRFFQPWLLDRHGDRGSYSGQKINAAGGGSLGSVNDPQWNGMADPKWSHDGTAIVYWQQMTHFPACGGANPLPCPKSTEPGGRIDRIMIARLTSRTTVPQKPVAPISDTVPWGLPYIPGSELPSPKPLPPGSYTLIGKVSGFATVSLIAGAGSTFISTVAVTYQDFSDDGENTINGSEEVTVSYKSPTLNHADWFSNLTSTGANFSTKITSPGGFHVDINIAKNIFTANGTLTTTVDGVAYLQPDNYT</sequence>
<evidence type="ECO:0008006" key="4">
    <source>
        <dbReference type="Google" id="ProtNLM"/>
    </source>
</evidence>
<dbReference type="Gene3D" id="2.120.10.30">
    <property type="entry name" value="TolB, C-terminal domain"/>
    <property type="match status" value="1"/>
</dbReference>
<dbReference type="AlphaFoldDB" id="A0A8H4W0L2"/>
<keyword evidence="3" id="KW-1185">Reference proteome</keyword>
<evidence type="ECO:0000256" key="1">
    <source>
        <dbReference type="SAM" id="SignalP"/>
    </source>
</evidence>
<dbReference type="OrthoDB" id="10265322at2759"/>
<evidence type="ECO:0000313" key="2">
    <source>
        <dbReference type="EMBL" id="KAF4629202.1"/>
    </source>
</evidence>
<dbReference type="EMBL" id="JAAMPI010000707">
    <property type="protein sequence ID" value="KAF4629202.1"/>
    <property type="molecule type" value="Genomic_DNA"/>
</dbReference>
<accession>A0A8H4W0L2</accession>
<feature type="signal peptide" evidence="1">
    <location>
        <begin position="1"/>
        <end position="25"/>
    </location>
</feature>
<dbReference type="Proteomes" id="UP000566819">
    <property type="component" value="Unassembled WGS sequence"/>
</dbReference>
<dbReference type="InterPro" id="IPR011042">
    <property type="entry name" value="6-blade_b-propeller_TolB-like"/>
</dbReference>
<proteinExistence type="predicted"/>